<protein>
    <submittedName>
        <fullName evidence="1">Uncharacterized protein</fullName>
    </submittedName>
</protein>
<dbReference type="EMBL" id="CP011071">
    <property type="protein sequence ID" value="AKA36000.1"/>
    <property type="molecule type" value="Genomic_DNA"/>
</dbReference>
<proteinExistence type="predicted"/>
<evidence type="ECO:0000313" key="2">
    <source>
        <dbReference type="Proteomes" id="UP000032726"/>
    </source>
</evidence>
<evidence type="ECO:0000313" key="1">
    <source>
        <dbReference type="EMBL" id="AKA36000.1"/>
    </source>
</evidence>
<organism evidence="1 2">
    <name type="scientific">Flagellimonas lutaonensis</name>
    <dbReference type="NCBI Taxonomy" id="516051"/>
    <lineage>
        <taxon>Bacteria</taxon>
        <taxon>Pseudomonadati</taxon>
        <taxon>Bacteroidota</taxon>
        <taxon>Flavobacteriia</taxon>
        <taxon>Flavobacteriales</taxon>
        <taxon>Flavobacteriaceae</taxon>
        <taxon>Flagellimonas</taxon>
    </lineage>
</organism>
<dbReference type="RefSeq" id="WP_045802588.1">
    <property type="nucleotide sequence ID" value="NZ_CP011071.1"/>
</dbReference>
<gene>
    <name evidence="1" type="ORF">VC82_2421</name>
</gene>
<dbReference type="Proteomes" id="UP000032726">
    <property type="component" value="Chromosome"/>
</dbReference>
<dbReference type="AlphaFoldDB" id="A0A0D5YUS0"/>
<accession>A0A0D5YUS0</accession>
<reference evidence="1 2" key="1">
    <citation type="submission" date="2015-03" db="EMBL/GenBank/DDBJ databases">
        <title>Complete genome sequence of Muricauda lutaonensis CC-HSB-11T, isolated from a coastal hot spring.</title>
        <authorList>
            <person name="Kim K.M."/>
        </authorList>
    </citation>
    <scope>NUCLEOTIDE SEQUENCE [LARGE SCALE GENOMIC DNA]</scope>
    <source>
        <strain evidence="1 2">CC-HSB-11</strain>
    </source>
</reference>
<dbReference type="HOGENOM" id="CLU_1852973_0_0_10"/>
<sequence>MDNKLFYENLVKQENDLLSGLEKVRELKKFYEETFGFKSDSKSPTVKKSVKQGHVPNSDYDQKWTFKDKVLFILKSLGGSATSFEVTEKLMEYDGMDKDKAGQVARTQLSLANKAGTVKSELTGQGKQKKYSLSEMYF</sequence>
<dbReference type="KEGG" id="mlt:VC82_2421"/>
<name>A0A0D5YUS0_9FLAO</name>
<keyword evidence="2" id="KW-1185">Reference proteome</keyword>